<reference evidence="1" key="1">
    <citation type="submission" date="2023-01" db="EMBL/GenBank/DDBJ databases">
        <authorList>
            <person name="Piombo E."/>
        </authorList>
    </citation>
    <scope>NUCLEOTIDE SEQUENCE</scope>
</reference>
<dbReference type="Proteomes" id="UP001160390">
    <property type="component" value="Unassembled WGS sequence"/>
</dbReference>
<dbReference type="AlphaFoldDB" id="A0AA35MDS0"/>
<comment type="caution">
    <text evidence="1">The sequence shown here is derived from an EMBL/GenBank/DDBJ whole genome shotgun (WGS) entry which is preliminary data.</text>
</comment>
<sequence length="111" mass="11831">MSLTITPSPSLSRVNGQPSAAYCVRPAVTCRTFFYLGNMALTLAIPGVHQMLPVDVNRRDLPVSAPRNSFAMFELDDIALLVGALGNLDSSAVLLSGSHLAAPLCPQRRHA</sequence>
<dbReference type="EMBL" id="CABFNP030001261">
    <property type="protein sequence ID" value="CAI6094929.1"/>
    <property type="molecule type" value="Genomic_DNA"/>
</dbReference>
<name>A0AA35MDS0_9HYPO</name>
<organism evidence="1 2">
    <name type="scientific">Clonostachys chloroleuca</name>
    <dbReference type="NCBI Taxonomy" id="1926264"/>
    <lineage>
        <taxon>Eukaryota</taxon>
        <taxon>Fungi</taxon>
        <taxon>Dikarya</taxon>
        <taxon>Ascomycota</taxon>
        <taxon>Pezizomycotina</taxon>
        <taxon>Sordariomycetes</taxon>
        <taxon>Hypocreomycetidae</taxon>
        <taxon>Hypocreales</taxon>
        <taxon>Bionectriaceae</taxon>
        <taxon>Clonostachys</taxon>
    </lineage>
</organism>
<keyword evidence="2" id="KW-1185">Reference proteome</keyword>
<protein>
    <submittedName>
        <fullName evidence="1">Uncharacterized protein</fullName>
    </submittedName>
</protein>
<evidence type="ECO:0000313" key="1">
    <source>
        <dbReference type="EMBL" id="CAI6094929.1"/>
    </source>
</evidence>
<accession>A0AA35MDS0</accession>
<proteinExistence type="predicted"/>
<gene>
    <name evidence="1" type="ORF">CCHLO57077_00007538</name>
</gene>
<evidence type="ECO:0000313" key="2">
    <source>
        <dbReference type="Proteomes" id="UP001160390"/>
    </source>
</evidence>